<dbReference type="EMBL" id="DXFW01000002">
    <property type="protein sequence ID" value="HIX04559.1"/>
    <property type="molecule type" value="Genomic_DNA"/>
</dbReference>
<dbReference type="PANTHER" id="PTHR43464">
    <property type="entry name" value="METHYLTRANSFERASE"/>
    <property type="match status" value="1"/>
</dbReference>
<reference evidence="2" key="1">
    <citation type="journal article" date="2021" name="PeerJ">
        <title>Extensive microbial diversity within the chicken gut microbiome revealed by metagenomics and culture.</title>
        <authorList>
            <person name="Gilroy R."/>
            <person name="Ravi A."/>
            <person name="Getino M."/>
            <person name="Pursley I."/>
            <person name="Horton D.L."/>
            <person name="Alikhan N.F."/>
            <person name="Baker D."/>
            <person name="Gharbi K."/>
            <person name="Hall N."/>
            <person name="Watson M."/>
            <person name="Adriaenssens E.M."/>
            <person name="Foster-Nyarko E."/>
            <person name="Jarju S."/>
            <person name="Secka A."/>
            <person name="Antonio M."/>
            <person name="Oren A."/>
            <person name="Chaudhuri R.R."/>
            <person name="La Ragione R."/>
            <person name="Hildebrand F."/>
            <person name="Pallen M.J."/>
        </authorList>
    </citation>
    <scope>NUCLEOTIDE SEQUENCE</scope>
    <source>
        <strain evidence="2">2239</strain>
    </source>
</reference>
<sequence length="262" mass="29612">METHYIREFYSHFDEDGRLTSRHGSVEFITTMHYIHRYLQPGARVLEIGAGTGRYSHALAREGCRVDAVELVEHNIEVFRQNTMPGEAVTVAQGNALDLSGFESDSYDITLLLGPLYHLYTPEDKRRALAEAIRVTRPGGVIFAAYVISDGCLLDEGFRHQNIDIAQYLQEGLLDPETFAAFSQPKDLFELVRKEDVDALMAAFPVTRLHYVAADGCALLLREEVDCMDEEQFGLFMRYHLAVCERPDLLGVTSHALDILRK</sequence>
<dbReference type="Pfam" id="PF08241">
    <property type="entry name" value="Methyltransf_11"/>
    <property type="match status" value="1"/>
</dbReference>
<evidence type="ECO:0000259" key="1">
    <source>
        <dbReference type="Pfam" id="PF08241"/>
    </source>
</evidence>
<evidence type="ECO:0000313" key="3">
    <source>
        <dbReference type="Proteomes" id="UP000824193"/>
    </source>
</evidence>
<name>A0A9D1V2K5_9FIRM</name>
<dbReference type="InterPro" id="IPR029063">
    <property type="entry name" value="SAM-dependent_MTases_sf"/>
</dbReference>
<accession>A0A9D1V2K5</accession>
<evidence type="ECO:0000313" key="2">
    <source>
        <dbReference type="EMBL" id="HIX04559.1"/>
    </source>
</evidence>
<dbReference type="Proteomes" id="UP000824193">
    <property type="component" value="Unassembled WGS sequence"/>
</dbReference>
<keyword evidence="2" id="KW-0808">Transferase</keyword>
<dbReference type="GO" id="GO:0008757">
    <property type="term" value="F:S-adenosylmethionine-dependent methyltransferase activity"/>
    <property type="evidence" value="ECO:0007669"/>
    <property type="project" value="InterPro"/>
</dbReference>
<dbReference type="CDD" id="cd02440">
    <property type="entry name" value="AdoMet_MTases"/>
    <property type="match status" value="1"/>
</dbReference>
<dbReference type="InterPro" id="IPR013216">
    <property type="entry name" value="Methyltransf_11"/>
</dbReference>
<protein>
    <submittedName>
        <fullName evidence="2">Class I SAM-dependent methyltransferase</fullName>
    </submittedName>
</protein>
<gene>
    <name evidence="2" type="ORF">H9865_00395</name>
</gene>
<reference evidence="2" key="2">
    <citation type="submission" date="2021-04" db="EMBL/GenBank/DDBJ databases">
        <authorList>
            <person name="Gilroy R."/>
        </authorList>
    </citation>
    <scope>NUCLEOTIDE SEQUENCE</scope>
    <source>
        <strain evidence="2">2239</strain>
    </source>
</reference>
<dbReference type="SUPFAM" id="SSF53335">
    <property type="entry name" value="S-adenosyl-L-methionine-dependent methyltransferases"/>
    <property type="match status" value="1"/>
</dbReference>
<organism evidence="2 3">
    <name type="scientific">Candidatus Allofournierella pullicola</name>
    <dbReference type="NCBI Taxonomy" id="2838596"/>
    <lineage>
        <taxon>Bacteria</taxon>
        <taxon>Bacillati</taxon>
        <taxon>Bacillota</taxon>
        <taxon>Clostridia</taxon>
        <taxon>Eubacteriales</taxon>
        <taxon>Oscillospiraceae</taxon>
        <taxon>Allofournierella</taxon>
    </lineage>
</organism>
<dbReference type="Gene3D" id="3.40.50.150">
    <property type="entry name" value="Vaccinia Virus protein VP39"/>
    <property type="match status" value="1"/>
</dbReference>
<dbReference type="AlphaFoldDB" id="A0A9D1V2K5"/>
<dbReference type="GO" id="GO:0032259">
    <property type="term" value="P:methylation"/>
    <property type="evidence" value="ECO:0007669"/>
    <property type="project" value="UniProtKB-KW"/>
</dbReference>
<keyword evidence="2" id="KW-0489">Methyltransferase</keyword>
<proteinExistence type="predicted"/>
<comment type="caution">
    <text evidence="2">The sequence shown here is derived from an EMBL/GenBank/DDBJ whole genome shotgun (WGS) entry which is preliminary data.</text>
</comment>
<feature type="domain" description="Methyltransferase type 11" evidence="1">
    <location>
        <begin position="46"/>
        <end position="143"/>
    </location>
</feature>